<evidence type="ECO:0000313" key="2">
    <source>
        <dbReference type="Proteomes" id="UP000001194"/>
    </source>
</evidence>
<name>B0DBY8_LACBS</name>
<dbReference type="RefSeq" id="XP_001881431.1">
    <property type="nucleotide sequence ID" value="XM_001881396.1"/>
</dbReference>
<dbReference type="InParanoid" id="B0DBY8"/>
<dbReference type="InterPro" id="IPR031755">
    <property type="entry name" value="Inhibitor_I66"/>
</dbReference>
<dbReference type="GO" id="GO:0004867">
    <property type="term" value="F:serine-type endopeptidase inhibitor activity"/>
    <property type="evidence" value="ECO:0007669"/>
    <property type="project" value="InterPro"/>
</dbReference>
<dbReference type="HOGENOM" id="CLU_769598_0_0_1"/>
<sequence length="360" mass="40301">MQFATICSEKRREDPFFTTDAITMAKVHSVFTSLEGKRVKTLRSPVAPEGDAKVHSSMLYKRCMAAGDNGGILGVGGARTTQAVGIDDTCQLAHPHKPQSLPLFSRFIYVLMICVRTGRISVKFTNTQFDGFNERSKLRTVLAESADGRSGHAEALKASVQWNRRMNVSAICAIPKVPRFSSYLRKVVRSATEGITKKVIGSLLPQSLSQHGEGNVGRHIIEDKSLNPKRILALPPSFRPVQTWEIEALGNNEYYLKTRGTKTTAINGLIFALLLPEPEPKKWFLKLNLFSRTSYKYILSFFRIFVHPHFVCSILDADDRSKGWISPEINDSEEVEQVKFGDVGGSLNPFELWNIVRVKD</sequence>
<organism evidence="2">
    <name type="scientific">Laccaria bicolor (strain S238N-H82 / ATCC MYA-4686)</name>
    <name type="common">Bicoloured deceiver</name>
    <name type="synonym">Laccaria laccata var. bicolor</name>
    <dbReference type="NCBI Taxonomy" id="486041"/>
    <lineage>
        <taxon>Eukaryota</taxon>
        <taxon>Fungi</taxon>
        <taxon>Dikarya</taxon>
        <taxon>Basidiomycota</taxon>
        <taxon>Agaricomycotina</taxon>
        <taxon>Agaricomycetes</taxon>
        <taxon>Agaricomycetidae</taxon>
        <taxon>Agaricales</taxon>
        <taxon>Agaricineae</taxon>
        <taxon>Hydnangiaceae</taxon>
        <taxon>Laccaria</taxon>
    </lineage>
</organism>
<dbReference type="KEGG" id="lbc:LACBIDRAFT_294453"/>
<dbReference type="GeneID" id="6077257"/>
<dbReference type="Gene3D" id="2.80.10.50">
    <property type="match status" value="1"/>
</dbReference>
<dbReference type="CDD" id="cd23428">
    <property type="entry name" value="beta-trefoil_Ricin_SPI"/>
    <property type="match status" value="1"/>
</dbReference>
<dbReference type="OrthoDB" id="3439489at2759"/>
<gene>
    <name evidence="1" type="ORF">LACBIDRAFT_294453</name>
</gene>
<dbReference type="Proteomes" id="UP000001194">
    <property type="component" value="Unassembled WGS sequence"/>
</dbReference>
<dbReference type="Pfam" id="PF16850">
    <property type="entry name" value="Inhibitor_I66"/>
    <property type="match status" value="1"/>
</dbReference>
<accession>B0DBY8</accession>
<proteinExistence type="predicted"/>
<evidence type="ECO:0000313" key="1">
    <source>
        <dbReference type="EMBL" id="EDR07642.1"/>
    </source>
</evidence>
<reference evidence="1 2" key="1">
    <citation type="journal article" date="2008" name="Nature">
        <title>The genome of Laccaria bicolor provides insights into mycorrhizal symbiosis.</title>
        <authorList>
            <person name="Martin F."/>
            <person name="Aerts A."/>
            <person name="Ahren D."/>
            <person name="Brun A."/>
            <person name="Danchin E.G.J."/>
            <person name="Duchaussoy F."/>
            <person name="Gibon J."/>
            <person name="Kohler A."/>
            <person name="Lindquist E."/>
            <person name="Pereda V."/>
            <person name="Salamov A."/>
            <person name="Shapiro H.J."/>
            <person name="Wuyts J."/>
            <person name="Blaudez D."/>
            <person name="Buee M."/>
            <person name="Brokstein P."/>
            <person name="Canbaeck B."/>
            <person name="Cohen D."/>
            <person name="Courty P.E."/>
            <person name="Coutinho P.M."/>
            <person name="Delaruelle C."/>
            <person name="Detter J.C."/>
            <person name="Deveau A."/>
            <person name="DiFazio S."/>
            <person name="Duplessis S."/>
            <person name="Fraissinet-Tachet L."/>
            <person name="Lucic E."/>
            <person name="Frey-Klett P."/>
            <person name="Fourrey C."/>
            <person name="Feussner I."/>
            <person name="Gay G."/>
            <person name="Grimwood J."/>
            <person name="Hoegger P.J."/>
            <person name="Jain P."/>
            <person name="Kilaru S."/>
            <person name="Labbe J."/>
            <person name="Lin Y.C."/>
            <person name="Legue V."/>
            <person name="Le Tacon F."/>
            <person name="Marmeisse R."/>
            <person name="Melayah D."/>
            <person name="Montanini B."/>
            <person name="Muratet M."/>
            <person name="Nehls U."/>
            <person name="Niculita-Hirzel H."/>
            <person name="Oudot-Le Secq M.P."/>
            <person name="Peter M."/>
            <person name="Quesneville H."/>
            <person name="Rajashekar B."/>
            <person name="Reich M."/>
            <person name="Rouhier N."/>
            <person name="Schmutz J."/>
            <person name="Yin T."/>
            <person name="Chalot M."/>
            <person name="Henrissat B."/>
            <person name="Kuees U."/>
            <person name="Lucas S."/>
            <person name="Van de Peer Y."/>
            <person name="Podila G.K."/>
            <person name="Polle A."/>
            <person name="Pukkila P.J."/>
            <person name="Richardson P.M."/>
            <person name="Rouze P."/>
            <person name="Sanders I.R."/>
            <person name="Stajich J.E."/>
            <person name="Tunlid A."/>
            <person name="Tuskan G."/>
            <person name="Grigoriev I.V."/>
        </authorList>
    </citation>
    <scope>NUCLEOTIDE SEQUENCE [LARGE SCALE GENOMIC DNA]</scope>
    <source>
        <strain evidence="2">S238N-H82 / ATCC MYA-4686</strain>
    </source>
</reference>
<protein>
    <submittedName>
        <fullName evidence="1">Predicted protein</fullName>
    </submittedName>
</protein>
<dbReference type="EMBL" id="DS547103">
    <property type="protein sequence ID" value="EDR07642.1"/>
    <property type="molecule type" value="Genomic_DNA"/>
</dbReference>
<dbReference type="AlphaFoldDB" id="B0DBY8"/>
<keyword evidence="2" id="KW-1185">Reference proteome</keyword>